<sequence>MAIPNLQYRKDLVVMVAWDAATPLTYTNWCGASGISLSITNAISEQTVADCDDWALPAQVIRAYGAQSVAATVNASLTRLGRDALIRAALDQRELPIRFHLVEAEAGEIQYIDGVGLLPQLNLDNIGSTDDNAVITYTLNISFKDGVELTDAV</sequence>
<evidence type="ECO:0008006" key="3">
    <source>
        <dbReference type="Google" id="ProtNLM"/>
    </source>
</evidence>
<dbReference type="EMBL" id="JAUFRC010000001">
    <property type="protein sequence ID" value="MDN3712128.1"/>
    <property type="molecule type" value="Genomic_DNA"/>
</dbReference>
<dbReference type="RefSeq" id="WP_377683632.1">
    <property type="nucleotide sequence ID" value="NZ_JBHMDZ010000002.1"/>
</dbReference>
<accession>A0ABT8D5R1</accession>
<evidence type="ECO:0000313" key="2">
    <source>
        <dbReference type="Proteomes" id="UP001243846"/>
    </source>
</evidence>
<dbReference type="InterPro" id="IPR011855">
    <property type="entry name" value="Phgtail_TP901_1"/>
</dbReference>
<proteinExistence type="predicted"/>
<gene>
    <name evidence="1" type="ORF">QWZ10_10555</name>
</gene>
<protein>
    <recommendedName>
        <fullName evidence="3">Phage tail protein</fullName>
    </recommendedName>
</protein>
<comment type="caution">
    <text evidence="1">The sequence shown here is derived from an EMBL/GenBank/DDBJ whole genome shotgun (WGS) entry which is preliminary data.</text>
</comment>
<keyword evidence="2" id="KW-1185">Reference proteome</keyword>
<dbReference type="Proteomes" id="UP001243846">
    <property type="component" value="Unassembled WGS sequence"/>
</dbReference>
<evidence type="ECO:0000313" key="1">
    <source>
        <dbReference type="EMBL" id="MDN3712128.1"/>
    </source>
</evidence>
<dbReference type="Pfam" id="PF06199">
    <property type="entry name" value="Phage_tail_2"/>
    <property type="match status" value="1"/>
</dbReference>
<organism evidence="1 2">
    <name type="scientific">Paracoccus cavernae</name>
    <dbReference type="NCBI Taxonomy" id="1571207"/>
    <lineage>
        <taxon>Bacteria</taxon>
        <taxon>Pseudomonadati</taxon>
        <taxon>Pseudomonadota</taxon>
        <taxon>Alphaproteobacteria</taxon>
        <taxon>Rhodobacterales</taxon>
        <taxon>Paracoccaceae</taxon>
        <taxon>Paracoccus</taxon>
    </lineage>
</organism>
<name>A0ABT8D5R1_9RHOB</name>
<reference evidence="2" key="1">
    <citation type="journal article" date="2019" name="Int. J. Syst. Evol. Microbiol.">
        <title>The Global Catalogue of Microorganisms (GCM) 10K type strain sequencing project: providing services to taxonomists for standard genome sequencing and annotation.</title>
        <authorList>
            <consortium name="The Broad Institute Genomics Platform"/>
            <consortium name="The Broad Institute Genome Sequencing Center for Infectious Disease"/>
            <person name="Wu L."/>
            <person name="Ma J."/>
        </authorList>
    </citation>
    <scope>NUCLEOTIDE SEQUENCE [LARGE SCALE GENOMIC DNA]</scope>
    <source>
        <strain evidence="2">CECT 8482</strain>
    </source>
</reference>